<evidence type="ECO:0000313" key="3">
    <source>
        <dbReference type="Proteomes" id="UP001498476"/>
    </source>
</evidence>
<sequence>MIAGTEIFTEEDASEALNVCKNLWSAAPLGIVAADINVDVLMQLAQGLRQGVLSDVAIDESLYRAFITCFATQCEQGIERDNGIKTAYRLTMLMVGNNESSMPPISAKLRGDKLEPAITFLRNLVKMRSIHIDGIKAWMQRNRQRSTVKERSKANLVDMAQFFWMSCEAPVKHLFRALEAERSEVEEVLQALISVDLSDESEYEHGDDDDDDDEE</sequence>
<organism evidence="2 3">
    <name type="scientific">Neonectria punicea</name>
    <dbReference type="NCBI Taxonomy" id="979145"/>
    <lineage>
        <taxon>Eukaryota</taxon>
        <taxon>Fungi</taxon>
        <taxon>Dikarya</taxon>
        <taxon>Ascomycota</taxon>
        <taxon>Pezizomycotina</taxon>
        <taxon>Sordariomycetes</taxon>
        <taxon>Hypocreomycetidae</taxon>
        <taxon>Hypocreales</taxon>
        <taxon>Nectriaceae</taxon>
        <taxon>Neonectria</taxon>
    </lineage>
</organism>
<proteinExistence type="predicted"/>
<feature type="region of interest" description="Disordered" evidence="1">
    <location>
        <begin position="196"/>
        <end position="215"/>
    </location>
</feature>
<feature type="compositionally biased region" description="Acidic residues" evidence="1">
    <location>
        <begin position="197"/>
        <end position="215"/>
    </location>
</feature>
<comment type="caution">
    <text evidence="2">The sequence shown here is derived from an EMBL/GenBank/DDBJ whole genome shotgun (WGS) entry which is preliminary data.</text>
</comment>
<keyword evidence="3" id="KW-1185">Reference proteome</keyword>
<evidence type="ECO:0000256" key="1">
    <source>
        <dbReference type="SAM" id="MobiDB-lite"/>
    </source>
</evidence>
<evidence type="ECO:0000313" key="2">
    <source>
        <dbReference type="EMBL" id="KAK7423352.1"/>
    </source>
</evidence>
<dbReference type="Proteomes" id="UP001498476">
    <property type="component" value="Unassembled WGS sequence"/>
</dbReference>
<protein>
    <submittedName>
        <fullName evidence="2">Uncharacterized protein</fullName>
    </submittedName>
</protein>
<dbReference type="EMBL" id="JAZAVJ010000010">
    <property type="protein sequence ID" value="KAK7423352.1"/>
    <property type="molecule type" value="Genomic_DNA"/>
</dbReference>
<name>A0ABR1HQR9_9HYPO</name>
<gene>
    <name evidence="2" type="ORF">QQX98_001143</name>
</gene>
<accession>A0ABR1HQR9</accession>
<reference evidence="2 3" key="1">
    <citation type="journal article" date="2025" name="Microbiol. Resour. Announc.">
        <title>Draft genome sequences for Neonectria magnoliae and Neonectria punicea, canker pathogens of Liriodendron tulipifera and Acer saccharum in West Virginia.</title>
        <authorList>
            <person name="Petronek H.M."/>
            <person name="Kasson M.T."/>
            <person name="Metheny A.M."/>
            <person name="Stauder C.M."/>
            <person name="Lovett B."/>
            <person name="Lynch S.C."/>
            <person name="Garnas J.R."/>
            <person name="Kasson L.R."/>
            <person name="Stajich J.E."/>
        </authorList>
    </citation>
    <scope>NUCLEOTIDE SEQUENCE [LARGE SCALE GENOMIC DNA]</scope>
    <source>
        <strain evidence="2 3">NRRL 64653</strain>
    </source>
</reference>